<accession>A0ABU6BI12</accession>
<dbReference type="Pfam" id="PF00890">
    <property type="entry name" value="FAD_binding_2"/>
    <property type="match status" value="1"/>
</dbReference>
<proteinExistence type="predicted"/>
<dbReference type="Gene3D" id="3.50.50.60">
    <property type="entry name" value="FAD/NAD(P)-binding domain"/>
    <property type="match status" value="1"/>
</dbReference>
<sequence>MRRYEVIVIGSGLAGLACAWEPVRCRHARLYLNANESSADAPRPLCLPHFA</sequence>
<dbReference type="Proteomes" id="UP000029267">
    <property type="component" value="Unassembled WGS sequence"/>
</dbReference>
<evidence type="ECO:0000313" key="5">
    <source>
        <dbReference type="Proteomes" id="UP000029267"/>
    </source>
</evidence>
<organism evidence="4 5">
    <name type="scientific">Geobacillus icigianus</name>
    <dbReference type="NCBI Taxonomy" id="1430331"/>
    <lineage>
        <taxon>Bacteria</taxon>
        <taxon>Bacillati</taxon>
        <taxon>Bacillota</taxon>
        <taxon>Bacilli</taxon>
        <taxon>Bacillales</taxon>
        <taxon>Anoxybacillaceae</taxon>
        <taxon>Geobacillus</taxon>
    </lineage>
</organism>
<dbReference type="InterPro" id="IPR003953">
    <property type="entry name" value="FAD-dep_OxRdtase_2_FAD-bd"/>
</dbReference>
<evidence type="ECO:0000256" key="1">
    <source>
        <dbReference type="ARBA" id="ARBA00022630"/>
    </source>
</evidence>
<gene>
    <name evidence="4" type="ORF">EP10_002451</name>
</gene>
<keyword evidence="2" id="KW-0560">Oxidoreductase</keyword>
<dbReference type="SUPFAM" id="SSF51905">
    <property type="entry name" value="FAD/NAD(P)-binding domain"/>
    <property type="match status" value="1"/>
</dbReference>
<evidence type="ECO:0000256" key="2">
    <source>
        <dbReference type="ARBA" id="ARBA00023002"/>
    </source>
</evidence>
<dbReference type="PROSITE" id="PS51257">
    <property type="entry name" value="PROKAR_LIPOPROTEIN"/>
    <property type="match status" value="1"/>
</dbReference>
<protein>
    <recommendedName>
        <fullName evidence="3">FAD-dependent oxidoreductase 2 FAD-binding domain-containing protein</fullName>
    </recommendedName>
</protein>
<name>A0ABU6BI12_9BACL</name>
<keyword evidence="5" id="KW-1185">Reference proteome</keyword>
<dbReference type="InterPro" id="IPR036188">
    <property type="entry name" value="FAD/NAD-bd_sf"/>
</dbReference>
<reference evidence="4 5" key="1">
    <citation type="journal article" date="2014" name="Genome Announc.">
        <title>Draft Genome Sequence of Geobacillus icigianus Strain G1w1T Isolated from Hot Springs in the Valley of Geysers, Kamchatka (Russian Federation).</title>
        <authorList>
            <person name="Bryanskaya A.V."/>
            <person name="Rozanov A.S."/>
            <person name="Logacheva M.D."/>
            <person name="Kotenko A.V."/>
            <person name="Peltek S.E."/>
        </authorList>
    </citation>
    <scope>NUCLEOTIDE SEQUENCE [LARGE SCALE GENOMIC DNA]</scope>
    <source>
        <strain evidence="4 5">G1w1</strain>
    </source>
</reference>
<dbReference type="RefSeq" id="WP_131385691.1">
    <property type="nucleotide sequence ID" value="NZ_JPYA02000003.1"/>
</dbReference>
<comment type="caution">
    <text evidence="4">The sequence shown here is derived from an EMBL/GenBank/DDBJ whole genome shotgun (WGS) entry which is preliminary data.</text>
</comment>
<evidence type="ECO:0000313" key="4">
    <source>
        <dbReference type="EMBL" id="MEB3751596.1"/>
    </source>
</evidence>
<keyword evidence="1" id="KW-0285">Flavoprotein</keyword>
<dbReference type="EMBL" id="JPYA02000003">
    <property type="protein sequence ID" value="MEB3751596.1"/>
    <property type="molecule type" value="Genomic_DNA"/>
</dbReference>
<evidence type="ECO:0000259" key="3">
    <source>
        <dbReference type="Pfam" id="PF00890"/>
    </source>
</evidence>
<feature type="domain" description="FAD-dependent oxidoreductase 2 FAD-binding" evidence="3">
    <location>
        <begin position="6"/>
        <end position="24"/>
    </location>
</feature>